<dbReference type="SUPFAM" id="SSF51395">
    <property type="entry name" value="FMN-linked oxidoreductases"/>
    <property type="match status" value="1"/>
</dbReference>
<accession>A0A7M1B7P4</accession>
<dbReference type="KEGG" id="spal:FM071_05270"/>
<dbReference type="AlphaFoldDB" id="A0A7M1B7P4"/>
<dbReference type="Pfam" id="PF01645">
    <property type="entry name" value="Glu_synthase"/>
    <property type="match status" value="1"/>
</dbReference>
<protein>
    <submittedName>
        <fullName evidence="5">FMN-binding glutamate synthase family protein</fullName>
    </submittedName>
</protein>
<keyword evidence="3" id="KW-1133">Transmembrane helix</keyword>
<dbReference type="PANTHER" id="PTHR43819">
    <property type="entry name" value="ARCHAEAL-TYPE GLUTAMATE SYNTHASE [NADPH]"/>
    <property type="match status" value="1"/>
</dbReference>
<evidence type="ECO:0000313" key="6">
    <source>
        <dbReference type="Proteomes" id="UP000593580"/>
    </source>
</evidence>
<feature type="transmembrane region" description="Helical" evidence="3">
    <location>
        <begin position="12"/>
        <end position="36"/>
    </location>
</feature>
<dbReference type="InterPro" id="IPR013785">
    <property type="entry name" value="Aldolase_TIM"/>
</dbReference>
<dbReference type="InterPro" id="IPR002932">
    <property type="entry name" value="Glu_synthdom"/>
</dbReference>
<evidence type="ECO:0000256" key="1">
    <source>
        <dbReference type="ARBA" id="ARBA00009716"/>
    </source>
</evidence>
<keyword evidence="3" id="KW-0472">Membrane</keyword>
<feature type="domain" description="Glutamate synthase" evidence="4">
    <location>
        <begin position="114"/>
        <end position="545"/>
    </location>
</feature>
<organism evidence="5 6">
    <name type="scientific">Sulfurimonas paralvinellae</name>
    <dbReference type="NCBI Taxonomy" id="317658"/>
    <lineage>
        <taxon>Bacteria</taxon>
        <taxon>Pseudomonadati</taxon>
        <taxon>Campylobacterota</taxon>
        <taxon>Epsilonproteobacteria</taxon>
        <taxon>Campylobacterales</taxon>
        <taxon>Sulfurimonadaceae</taxon>
        <taxon>Sulfurimonas</taxon>
    </lineage>
</organism>
<name>A0A7M1B7P4_9BACT</name>
<gene>
    <name evidence="5" type="ORF">FM071_05270</name>
</gene>
<dbReference type="Proteomes" id="UP000593580">
    <property type="component" value="Chromosome"/>
</dbReference>
<dbReference type="PIRSF" id="PIRSF006429">
    <property type="entry name" value="GOGAT_lg_2"/>
    <property type="match status" value="1"/>
</dbReference>
<dbReference type="Gene3D" id="3.20.20.70">
    <property type="entry name" value="Aldolase class I"/>
    <property type="match status" value="1"/>
</dbReference>
<reference evidence="5 6" key="1">
    <citation type="submission" date="2019-07" db="EMBL/GenBank/DDBJ databases">
        <title>Sulfurimonas paralvinellae sp. nov., a novel mesophilic, hydrogen- and sulfur-oxidizing chemolithoautotroph within the Epsilonproteo- bacteria isolated from a deep-sea hydrothermal vent polychaete nest, reclassification of Thiomicrospira denitrificans as Sulfurimonas denitrificans comb. nov. and emended description of the genus Sulfurimonas.</title>
        <authorList>
            <person name="Wang S."/>
            <person name="Jiang L."/>
            <person name="Shao Z."/>
        </authorList>
    </citation>
    <scope>NUCLEOTIDE SEQUENCE [LARGE SCALE GENOMIC DNA]</scope>
    <source>
        <strain evidence="5 6">GO25</strain>
    </source>
</reference>
<dbReference type="PANTHER" id="PTHR43819:SF1">
    <property type="entry name" value="ARCHAEAL-TYPE GLUTAMATE SYNTHASE [NADPH]"/>
    <property type="match status" value="1"/>
</dbReference>
<dbReference type="GO" id="GO:0015930">
    <property type="term" value="F:glutamate synthase activity"/>
    <property type="evidence" value="ECO:0007669"/>
    <property type="project" value="InterPro"/>
</dbReference>
<sequence>METNENFLDNAWGFFLDFLEFFILGIVIVITLLYFYDKYIQRKHALLINYPVIGRFRYFFEALREPLRQYFAEETFFESKDKVDWVYKAAKDKPNYQSFSVNQPFSGSRFIIKHASSVLNEDEVSDDTNVVFGEKREIPFVSHTPIIRSAMSDGALSPEAVRAFSIAGRDSKLTINTGEGSLTSNHLFTLKPNVGKDKYLEIVNSTPYAELVFKIGALLFNRKIAIKWYRNALLNKKTQNTYIYDTSSHVLFRVNWDADLEDFPKEVPSEIPNMIFQMSSGLYGVRDENGNFDELKYQKVMRFCRMTEIKIAQGAKQTGGKLAGKKVTADVAYYRGVPEGKDIFSPNRFPYADTTEHLLEFVSRLQKLSRKPVGFKIVISDSHSVEDLAEAMQKHKEAGNTLPDFITVDSGEGGSATAPLELMESVGLTTNNALYILDTILKQYNLREDIKIIASGKILTPDDAVITMCMGADAVGIARGFMMSGGCIRARMCSGFGSHVCPVGMATQDEKKRASYLVVKEGKEIGNYHKNLIKSMKVVLAVMGIKHIKELNKKHLTFKNRNGEIYFDIDQYFHHKLHI</sequence>
<dbReference type="EMBL" id="CP041406">
    <property type="protein sequence ID" value="QOP45724.1"/>
    <property type="molecule type" value="Genomic_DNA"/>
</dbReference>
<keyword evidence="3" id="KW-0812">Transmembrane</keyword>
<dbReference type="CDD" id="cd02808">
    <property type="entry name" value="GltS_FMN"/>
    <property type="match status" value="1"/>
</dbReference>
<proteinExistence type="inferred from homology"/>
<dbReference type="GO" id="GO:0006537">
    <property type="term" value="P:glutamate biosynthetic process"/>
    <property type="evidence" value="ECO:0007669"/>
    <property type="project" value="InterPro"/>
</dbReference>
<dbReference type="InterPro" id="IPR024188">
    <property type="entry name" value="GltB"/>
</dbReference>
<evidence type="ECO:0000256" key="2">
    <source>
        <dbReference type="PIRNR" id="PIRNR006429"/>
    </source>
</evidence>
<evidence type="ECO:0000313" key="5">
    <source>
        <dbReference type="EMBL" id="QOP45724.1"/>
    </source>
</evidence>
<comment type="similarity">
    <text evidence="1 2">Belongs to the glutamate synthase family.</text>
</comment>
<dbReference type="RefSeq" id="WP_193111973.1">
    <property type="nucleotide sequence ID" value="NZ_CP041406.1"/>
</dbReference>
<keyword evidence="6" id="KW-1185">Reference proteome</keyword>
<evidence type="ECO:0000256" key="3">
    <source>
        <dbReference type="SAM" id="Phobius"/>
    </source>
</evidence>
<evidence type="ECO:0000259" key="4">
    <source>
        <dbReference type="Pfam" id="PF01645"/>
    </source>
</evidence>